<dbReference type="OMA" id="IMETKQQ"/>
<dbReference type="Pfam" id="PF24082">
    <property type="entry name" value="SPEF2_C"/>
    <property type="match status" value="1"/>
</dbReference>
<dbReference type="SUPFAM" id="SSF47473">
    <property type="entry name" value="EF-hand"/>
    <property type="match status" value="1"/>
</dbReference>
<dbReference type="InterPro" id="IPR052634">
    <property type="entry name" value="Sperm_flagellar-bone_growth"/>
</dbReference>
<organism evidence="4 5">
    <name type="scientific">Xenopus tropicalis</name>
    <name type="common">Western clawed frog</name>
    <name type="synonym">Silurana tropicalis</name>
    <dbReference type="NCBI Taxonomy" id="8364"/>
    <lineage>
        <taxon>Eukaryota</taxon>
        <taxon>Metazoa</taxon>
        <taxon>Chordata</taxon>
        <taxon>Craniata</taxon>
        <taxon>Vertebrata</taxon>
        <taxon>Euteleostomi</taxon>
        <taxon>Amphibia</taxon>
        <taxon>Batrachia</taxon>
        <taxon>Anura</taxon>
        <taxon>Pipoidea</taxon>
        <taxon>Pipidae</taxon>
        <taxon>Xenopodinae</taxon>
        <taxon>Xenopus</taxon>
        <taxon>Silurana</taxon>
    </lineage>
</organism>
<dbReference type="KEGG" id="xtr:100491905"/>
<sequence>MSDIICQWLNEDLKLSKRVEPKYLAKEFSSGYLIGEVLNKFQLQEDFDQFSQTRVANGKLNNFTRIEPTLQLLGVPFDQNVAHSIMSEQHGVATRLLYQLFIALQKKKKAGLTGVAMETLRPAAPAKLQSIGTEMYRERLKTIIPRQSEISLQRVSEQFDLKAKEIEDKVAQIQNDELRKIQKIQEELRIQDIEKLRRARRRQTEIMARIQAAIVQIPKPPQNRTLKAIEAQKMLKKKKEAEEVYTEITKFEKGVKDGSVGSLSANTRGPTLQRLRSSVNIGTALLKLDTNDDYVRKIQKRLEEDSVAREQREKRRRRILMEQLVGHGAQEEAFREEQLINRLMRQSQQERRIAVQLMHARHEKEVMQQNRMFREKQYQERREREFQEALDREAALQKQAMLDHKEEIRKVQELHDQIAAERAEARYKKHYNLCQEIMNQILDFVIKTGEYRELTNRLIPVKLMREWKELFFAGYPLYDKAPIDALPSDPTAEQLQETEKQSLLDEKDYEEYKTMTGEWGPPEASSVKAPAPNNNILGYVVHRLLEIVSPPLAPTPPPVFPPFPIKGCVLGKIYSGKSTCLKHLAQVYSIQVLSVDTLLEEAIQAFNDGELEKTEDVLRPIQEGADKENKVPIDSPAPVTNGEEIPVVGSGSKPASAEARESDKELSLHQILKPAIEDTVPKLSARAQLGGLAETHLKSGKSVPDELLISILVEAINRIPANTGWIMEGFPMTETQATLFEKALTGSHTDLNGIKGNNNKFASLVTDPAAPKDLPVAPSALDFAVLIEISDNEVLQRMSTIISEIDKSGEKIDSPPCIQTTRMEADQTMDQIQHRITGFLDHWKNLEMWFSEQQNILIKVNGEVEVGVLCKRIEEVYLTALVNKQNRGKKNEKKEDLPPPEVAAPTPPPPSPPPAPEATNNLRPPSASSKESAKKSRKGSKSPRESRKRSDTSKDKKDKKPETPKGKDSRKSGSPRGRSPGKKAKSVPASPEPVAVTPVGPPPIQPGSPEWVYVNEPLPKEIPAFLVPYWKTIENVYGMTIKTVLRNLRQERLTVIHYLYDIRVHLKDYLKRPDHKQEFVSQWQSDFNSTADDLWEDEETKAELHQRADDLRDRLWDICDNRKEEAEQERTDIMNDGWLQDHTGILINHFFSLMQAEVDRFQDTTRLLSDYYQGMEGQAPSEASHTFSRIPLLDIANSSTQGDSENPKRIPLIPRRAQSPEQNTGKQKAKSQAKAKEEPPTDHLGQISEADEKLITDTWQTAVSAIANMVSNEKQSKEAEEEKERQLMEMKEKERAKASQAASRASGKGGKKKAPPKSPNRKKEAKSPGPADPTPSLQTLEDSTELQKKQELKMKLKQEHIAALEYEEMAANLRLEVIKTKALEVCQDIASRAESAYKDMEMWMGARFLAEMASVEQLIHIARHHIETGTKIKYQLVLENTDFYINSDVQVVPDPPPPSRPPAVEISANATLTVAQLHRLYQQFAQIAPEGLISNKTFIDILLDITSARLGNDALPDSWMQLTLPEIKEMTSELSQNSDVVNWRLFLLSASLPWPYPSVTQLLSTLQSFKAVDHNGCGTLTHEGFSQAELWFHGNAEEPVPENPTEPLPFNRPAHLIKYFFDLFADPRGIPPQLNYTEMLLYFASHPDPMEGFYRALSVTAGKPILKAPGNNVLLESLPAMEAIQQMKEPISSNDTVGTRGLGKAAVTLHEVVRVLQHAAGTGEDNHRFCLEENGRNNIYKSLGQIFAELGTEQQECVAVAALMSHPAFQDLLSNCHIYKFPDIHRILNKLKAPQASDGETLLPVSSR</sequence>
<dbReference type="Pfam" id="PF22946">
    <property type="entry name" value="SPEF2_D5"/>
    <property type="match status" value="1"/>
</dbReference>
<dbReference type="SUPFAM" id="SSF52540">
    <property type="entry name" value="P-loop containing nucleoside triphosphate hydrolases"/>
    <property type="match status" value="1"/>
</dbReference>
<dbReference type="GeneID" id="100491905"/>
<evidence type="ECO:0000256" key="2">
    <source>
        <dbReference type="SAM" id="MobiDB-lite"/>
    </source>
</evidence>
<dbReference type="CTD" id="79925"/>
<dbReference type="InterPro" id="IPR027417">
    <property type="entry name" value="P-loop_NTPase"/>
</dbReference>
<dbReference type="Gene3D" id="1.10.418.10">
    <property type="entry name" value="Calponin-like domain"/>
    <property type="match status" value="1"/>
</dbReference>
<feature type="region of interest" description="Disordered" evidence="2">
    <location>
        <begin position="1270"/>
        <end position="1345"/>
    </location>
</feature>
<feature type="coiled-coil region" evidence="1">
    <location>
        <begin position="404"/>
        <end position="440"/>
    </location>
</feature>
<dbReference type="GO" id="GO:0005737">
    <property type="term" value="C:cytoplasm"/>
    <property type="evidence" value="ECO:0007669"/>
    <property type="project" value="UniProtKB-ARBA"/>
</dbReference>
<feature type="compositionally biased region" description="Basic residues" evidence="2">
    <location>
        <begin position="1309"/>
        <end position="1320"/>
    </location>
</feature>
<protein>
    <submittedName>
        <fullName evidence="5">Sperm flagellar protein 2 isoform X1</fullName>
    </submittedName>
</protein>
<feature type="region of interest" description="Disordered" evidence="2">
    <location>
        <begin position="886"/>
        <end position="1004"/>
    </location>
</feature>
<dbReference type="Pfam" id="PF00406">
    <property type="entry name" value="ADK"/>
    <property type="match status" value="1"/>
</dbReference>
<feature type="domain" description="Calponin-homology (CH)" evidence="3">
    <location>
        <begin position="1"/>
        <end position="105"/>
    </location>
</feature>
<dbReference type="InterPro" id="IPR056199">
    <property type="entry name" value="SPEF2_C"/>
</dbReference>
<evidence type="ECO:0000259" key="3">
    <source>
        <dbReference type="PROSITE" id="PS50021"/>
    </source>
</evidence>
<dbReference type="InterPro" id="IPR011992">
    <property type="entry name" value="EF-hand-dom_pair"/>
</dbReference>
<dbReference type="GO" id="GO:0097225">
    <property type="term" value="C:sperm midpiece"/>
    <property type="evidence" value="ECO:0000318"/>
    <property type="project" value="GO_Central"/>
</dbReference>
<keyword evidence="5" id="KW-0282">Flagellum</keyword>
<keyword evidence="1" id="KW-0175">Coiled coil</keyword>
<dbReference type="InterPro" id="IPR001715">
    <property type="entry name" value="CH_dom"/>
</dbReference>
<accession>A0A8J1IYB0</accession>
<evidence type="ECO:0000313" key="4">
    <source>
        <dbReference type="Proteomes" id="UP000008143"/>
    </source>
</evidence>
<feature type="region of interest" description="Disordered" evidence="2">
    <location>
        <begin position="1195"/>
        <end position="1248"/>
    </location>
</feature>
<keyword evidence="5" id="KW-0969">Cilium</keyword>
<keyword evidence="5" id="KW-0966">Cell projection</keyword>
<dbReference type="RefSeq" id="XP_031750558.1">
    <property type="nucleotide sequence ID" value="XM_031894698.1"/>
</dbReference>
<dbReference type="Gene3D" id="3.40.50.300">
    <property type="entry name" value="P-loop containing nucleotide triphosphate hydrolases"/>
    <property type="match status" value="1"/>
</dbReference>
<feature type="compositionally biased region" description="Basic and acidic residues" evidence="2">
    <location>
        <begin position="942"/>
        <end position="971"/>
    </location>
</feature>
<dbReference type="GO" id="GO:0002177">
    <property type="term" value="C:manchette"/>
    <property type="evidence" value="ECO:0000318"/>
    <property type="project" value="GO_Central"/>
</dbReference>
<dbReference type="Pfam" id="PF06294">
    <property type="entry name" value="CH_2"/>
    <property type="match status" value="1"/>
</dbReference>
<dbReference type="InterPro" id="IPR010441">
    <property type="entry name" value="CH_2"/>
</dbReference>
<reference evidence="5" key="1">
    <citation type="submission" date="2025-08" db="UniProtKB">
        <authorList>
            <consortium name="RefSeq"/>
        </authorList>
    </citation>
    <scope>IDENTIFICATION</scope>
    <source>
        <strain evidence="5">Nigerian</strain>
        <tissue evidence="5">Liver and blood</tissue>
    </source>
</reference>
<dbReference type="Xenbase" id="XB-GENE-5821388">
    <property type="gene designation" value="spef2"/>
</dbReference>
<name>A0A8J1IYB0_XENTR</name>
<feature type="coiled-coil region" evidence="1">
    <location>
        <begin position="156"/>
        <end position="213"/>
    </location>
</feature>
<dbReference type="PROSITE" id="PS50021">
    <property type="entry name" value="CH"/>
    <property type="match status" value="1"/>
</dbReference>
<evidence type="ECO:0000313" key="5">
    <source>
        <dbReference type="RefSeq" id="XP_031750558.1"/>
    </source>
</evidence>
<evidence type="ECO:0000313" key="6">
    <source>
        <dbReference type="Xenbase" id="XB-GENE-5821388"/>
    </source>
</evidence>
<feature type="compositionally biased region" description="Pro residues" evidence="2">
    <location>
        <begin position="899"/>
        <end position="916"/>
    </location>
</feature>
<dbReference type="PANTHER" id="PTHR14919">
    <property type="entry name" value="KPL2-RELATED"/>
    <property type="match status" value="1"/>
</dbReference>
<dbReference type="InterPro" id="IPR036872">
    <property type="entry name" value="CH_dom_sf"/>
</dbReference>
<evidence type="ECO:0000256" key="1">
    <source>
        <dbReference type="SAM" id="Coils"/>
    </source>
</evidence>
<proteinExistence type="predicted"/>
<dbReference type="GO" id="GO:0007288">
    <property type="term" value="P:sperm axoneme assembly"/>
    <property type="evidence" value="ECO:0000318"/>
    <property type="project" value="GO_Central"/>
</dbReference>
<feature type="region of interest" description="Disordered" evidence="2">
    <location>
        <begin position="628"/>
        <end position="658"/>
    </location>
</feature>
<dbReference type="PANTHER" id="PTHR14919:SF0">
    <property type="entry name" value="SPERM FLAGELLAR PROTEIN 2"/>
    <property type="match status" value="1"/>
</dbReference>
<dbReference type="AGR" id="Xenbase:XB-GENE-5821388"/>
<feature type="compositionally biased region" description="Low complexity" evidence="2">
    <location>
        <begin position="917"/>
        <end position="930"/>
    </location>
</feature>
<keyword evidence="4" id="KW-1185">Reference proteome</keyword>
<gene>
    <name evidence="5 6" type="primary">spef2</name>
</gene>
<dbReference type="OrthoDB" id="62528at2759"/>
<dbReference type="InterPro" id="IPR054517">
    <property type="entry name" value="SPEF2_D5"/>
</dbReference>
<dbReference type="Proteomes" id="UP000008143">
    <property type="component" value="Chromosome 1"/>
</dbReference>
<feature type="compositionally biased region" description="Basic and acidic residues" evidence="2">
    <location>
        <begin position="1274"/>
        <end position="1297"/>
    </location>
</feature>